<protein>
    <submittedName>
        <fullName evidence="1">Uncharacterized protein</fullName>
    </submittedName>
</protein>
<organism evidence="1 2">
    <name type="scientific">Pandoraea bronchicola</name>
    <dbReference type="NCBI Taxonomy" id="2508287"/>
    <lineage>
        <taxon>Bacteria</taxon>
        <taxon>Pseudomonadati</taxon>
        <taxon>Pseudomonadota</taxon>
        <taxon>Betaproteobacteria</taxon>
        <taxon>Burkholderiales</taxon>
        <taxon>Burkholderiaceae</taxon>
        <taxon>Pandoraea</taxon>
    </lineage>
</organism>
<keyword evidence="2" id="KW-1185">Reference proteome</keyword>
<proteinExistence type="predicted"/>
<evidence type="ECO:0000313" key="2">
    <source>
        <dbReference type="Proteomes" id="UP000382040"/>
    </source>
</evidence>
<accession>A0A5E5BSU3</accession>
<name>A0A5E5BSU3_9BURK</name>
<evidence type="ECO:0000313" key="1">
    <source>
        <dbReference type="EMBL" id="VVE88145.1"/>
    </source>
</evidence>
<dbReference type="AlphaFoldDB" id="A0A5E5BSU3"/>
<reference evidence="1 2" key="1">
    <citation type="submission" date="2019-08" db="EMBL/GenBank/DDBJ databases">
        <authorList>
            <person name="Peeters C."/>
        </authorList>
    </citation>
    <scope>NUCLEOTIDE SEQUENCE [LARGE SCALE GENOMIC DNA]</scope>
    <source>
        <strain evidence="1 2">LMG 20603</strain>
    </source>
</reference>
<gene>
    <name evidence="1" type="ORF">PBR20603_02094</name>
</gene>
<dbReference type="Proteomes" id="UP000382040">
    <property type="component" value="Unassembled WGS sequence"/>
</dbReference>
<sequence length="1211" mass="133675">MRPLEGMWRPLEVRQELRQSFKRWLSWSNEQPSIIERDGLVDELSLLRLAQYYRLEYSGGALDLAKSWDESEERIADAAPTFKELKDLGWVFFDGARWLMQSVPMGAASRVSYPSPSTKAFLLTLSKPRLVAKPVVIPPDMQELAARILAEGWLKTRIPTRNPHWLASRLWELRCPMSQPSEAVAINGAGQDLTCEDCVSRDFSELPVADTDAVDRAFLEWSAWCCVLGVCRWNVHWGETAMRLCREAAHRVLERQSLWLDWEEDTPRFADVLIRTFSIPAEQLYLRGVAKAAPSTLVFRHDWLSLLDVEHLIMGRVGSSTVSFAFDLLCSELEETNIGPGVTDARAKILSFAADHPMALQNLLFRVNAAPELLVDMLMQPRTACLAAKLTIEGRPPVGRYSDRHVSRDAQAKAFAVQDALSLVAYHFEKGVLAPEDCASLVTWCYAAGTGRAHAVADSRKPIGRQILAMVGTANRELQAEILLHLIGQAEHEDNVPRARFMGVLVALECLSRASDVDTLPIVTLYSQFARKMQLDWTDAPSLPPELAARLVTSAFAQTLVNRDELLIPFDSAKLLASASNEDIPALRHSIARTLRVHVRLLARAVAGWPNERVPTELIDALRKLILLSAVEHSEKGRVAAITDRYSPSRSLTREDGSPAFDLAAALRRVSDHHRDTLLQALAVSDDPVLLAELCKHLPAAAKSGIQARLRQLTPGEASEFWTWPELERRIEALLVAGEYALAREHLGDIHEDLNRAPSEFRLSLFNLELRLLLNEKDWPSLDAAVVPSTLDDGAKRQAQNYLDFYGATSQLLRPNGDLTGAGHVLRRLAASPDAAPVYQENVFAVAIHQILGPTLNPLIGESKVAGEGLLAEINAFVAADASAARSNLLANRGMLLLALCRPNEALESVSAHRREVRSSNVELVAILAKSEMGLSDEAMALLDAAIAEFGETEQFGALKRDFQAGKAVPNVTSASDTIDSIVHIRAALQQLSQLSPTQVGDVLGPAGGGFRRYLMRQVSRAVSTLQQMAAMLRDRGNQADERRFENDLNSAVRAVLRASLEVTTWGVNDQSLGGATPNGNPGERDAVVLVSNHELTIYEALVCHGVDRSNIKSHFDKLLNYGVCDIYFHVTYSYAKELGPVLDCVRDVLENDVPSGLKYKDCEPLGPPDFETRGYLATYSEGRREVAIVFFVADLKVRGAEKGGLGRTEE</sequence>
<dbReference type="EMBL" id="CABPST010000004">
    <property type="protein sequence ID" value="VVE88145.1"/>
    <property type="molecule type" value="Genomic_DNA"/>
</dbReference>